<evidence type="ECO:0000256" key="1">
    <source>
        <dbReference type="SAM" id="Phobius"/>
    </source>
</evidence>
<keyword evidence="1" id="KW-1133">Transmembrane helix</keyword>
<dbReference type="AlphaFoldDB" id="A0AAV3R412"/>
<evidence type="ECO:0000313" key="3">
    <source>
        <dbReference type="Proteomes" id="UP001454036"/>
    </source>
</evidence>
<sequence>MSPQKNIIPFIMFVIILSFVCMVSCSKGIHDADSTSNNYQDESAYDFHAYPSAFSLETSIRRLSMADATNTKNVLNFGAKGDGKTDETKVIWSCNDFI</sequence>
<dbReference type="SUPFAM" id="SSF51126">
    <property type="entry name" value="Pectin lyase-like"/>
    <property type="match status" value="1"/>
</dbReference>
<name>A0AAV3R412_LITER</name>
<comment type="caution">
    <text evidence="2">The sequence shown here is derived from an EMBL/GenBank/DDBJ whole genome shotgun (WGS) entry which is preliminary data.</text>
</comment>
<proteinExistence type="predicted"/>
<reference evidence="2 3" key="1">
    <citation type="submission" date="2024-01" db="EMBL/GenBank/DDBJ databases">
        <title>The complete chloroplast genome sequence of Lithospermum erythrorhizon: insights into the phylogenetic relationship among Boraginaceae species and the maternal lineages of purple gromwells.</title>
        <authorList>
            <person name="Okada T."/>
            <person name="Watanabe K."/>
        </authorList>
    </citation>
    <scope>NUCLEOTIDE SEQUENCE [LARGE SCALE GENOMIC DNA]</scope>
</reference>
<evidence type="ECO:0000313" key="2">
    <source>
        <dbReference type="EMBL" id="GAA0169638.1"/>
    </source>
</evidence>
<protein>
    <recommendedName>
        <fullName evidence="4">Pectate lyase superfamily protein domain-containing protein</fullName>
    </recommendedName>
</protein>
<dbReference type="Gene3D" id="2.160.20.10">
    <property type="entry name" value="Single-stranded right-handed beta-helix, Pectin lyase-like"/>
    <property type="match status" value="1"/>
</dbReference>
<dbReference type="EMBL" id="BAABME010006918">
    <property type="protein sequence ID" value="GAA0169638.1"/>
    <property type="molecule type" value="Genomic_DNA"/>
</dbReference>
<feature type="transmembrane region" description="Helical" evidence="1">
    <location>
        <begin position="6"/>
        <end position="25"/>
    </location>
</feature>
<organism evidence="2 3">
    <name type="scientific">Lithospermum erythrorhizon</name>
    <name type="common">Purple gromwell</name>
    <name type="synonym">Lithospermum officinale var. erythrorhizon</name>
    <dbReference type="NCBI Taxonomy" id="34254"/>
    <lineage>
        <taxon>Eukaryota</taxon>
        <taxon>Viridiplantae</taxon>
        <taxon>Streptophyta</taxon>
        <taxon>Embryophyta</taxon>
        <taxon>Tracheophyta</taxon>
        <taxon>Spermatophyta</taxon>
        <taxon>Magnoliopsida</taxon>
        <taxon>eudicotyledons</taxon>
        <taxon>Gunneridae</taxon>
        <taxon>Pentapetalae</taxon>
        <taxon>asterids</taxon>
        <taxon>lamiids</taxon>
        <taxon>Boraginales</taxon>
        <taxon>Boraginaceae</taxon>
        <taxon>Boraginoideae</taxon>
        <taxon>Lithospermeae</taxon>
        <taxon>Lithospermum</taxon>
    </lineage>
</organism>
<gene>
    <name evidence="2" type="ORF">LIER_24076</name>
</gene>
<evidence type="ECO:0008006" key="4">
    <source>
        <dbReference type="Google" id="ProtNLM"/>
    </source>
</evidence>
<dbReference type="Proteomes" id="UP001454036">
    <property type="component" value="Unassembled WGS sequence"/>
</dbReference>
<keyword evidence="1" id="KW-0812">Transmembrane</keyword>
<dbReference type="InterPro" id="IPR011050">
    <property type="entry name" value="Pectin_lyase_fold/virulence"/>
</dbReference>
<accession>A0AAV3R412</accession>
<keyword evidence="3" id="KW-1185">Reference proteome</keyword>
<keyword evidence="1" id="KW-0472">Membrane</keyword>
<dbReference type="InterPro" id="IPR012334">
    <property type="entry name" value="Pectin_lyas_fold"/>
</dbReference>